<sequence length="40" mass="4959">MWVLSILFRTFRFHETSSCFRFILQTYYLKTQGPFLPFVH</sequence>
<organism evidence="1">
    <name type="scientific">Macaca fascicularis</name>
    <name type="common">Crab-eating macaque</name>
    <name type="synonym">Cynomolgus monkey</name>
    <dbReference type="NCBI Taxonomy" id="9541"/>
    <lineage>
        <taxon>Eukaryota</taxon>
        <taxon>Metazoa</taxon>
        <taxon>Chordata</taxon>
        <taxon>Craniata</taxon>
        <taxon>Vertebrata</taxon>
        <taxon>Euteleostomi</taxon>
        <taxon>Mammalia</taxon>
        <taxon>Eutheria</taxon>
        <taxon>Euarchontoglires</taxon>
        <taxon>Primates</taxon>
        <taxon>Haplorrhini</taxon>
        <taxon>Catarrhini</taxon>
        <taxon>Cercopithecidae</taxon>
        <taxon>Cercopithecinae</taxon>
        <taxon>Macaca</taxon>
    </lineage>
</organism>
<dbReference type="GO" id="GO:0016301">
    <property type="term" value="F:kinase activity"/>
    <property type="evidence" value="ECO:0007669"/>
    <property type="project" value="UniProtKB-KW"/>
</dbReference>
<keyword evidence="1" id="KW-0418">Kinase</keyword>
<keyword evidence="1" id="KW-0675">Receptor</keyword>
<dbReference type="AlphaFoldDB" id="I7GH72"/>
<name>I7GH72_MACFA</name>
<dbReference type="EMBL" id="AB170460">
    <property type="protein sequence ID" value="BAE87523.1"/>
    <property type="molecule type" value="mRNA"/>
</dbReference>
<accession>I7GH72</accession>
<proteinExistence type="evidence at transcript level"/>
<reference evidence="1" key="1">
    <citation type="journal article" date="2007" name="PLoS Biol.">
        <title>Rate of evolution in brain-expressed genes in humans and other primates.</title>
        <authorList>
            <person name="Wang H.-Y."/>
            <person name="Chien H.-C."/>
            <person name="Osada N."/>
            <person name="Hashimoto K."/>
            <person name="Sugano S."/>
            <person name="Gojobori T."/>
            <person name="Chou C.-K."/>
            <person name="Tsai S.-F."/>
            <person name="Wu C.-I."/>
            <person name="Shen C.-K.J."/>
        </authorList>
    </citation>
    <scope>NUCLEOTIDE SEQUENCE</scope>
</reference>
<protein>
    <submittedName>
        <fullName evidence="1">Macaca fascicularis brain cDNA clone: QmoA-10984, similar to human bone morphogenetic protein receptor, type II(serine/threonine kinase) (BMPR2), transcript variant 2, mRNA, RefSeq: NM_033346.2</fullName>
    </submittedName>
</protein>
<evidence type="ECO:0000313" key="1">
    <source>
        <dbReference type="EMBL" id="BAE87523.1"/>
    </source>
</evidence>
<keyword evidence="1" id="KW-0808">Transferase</keyword>